<gene>
    <name evidence="2" type="ORF">NDN08_007180</name>
</gene>
<proteinExistence type="predicted"/>
<feature type="transmembrane region" description="Helical" evidence="1">
    <location>
        <begin position="6"/>
        <end position="23"/>
    </location>
</feature>
<accession>A0AAV8UJ79</accession>
<protein>
    <submittedName>
        <fullName evidence="2">Uncharacterized protein</fullName>
    </submittedName>
</protein>
<evidence type="ECO:0000256" key="1">
    <source>
        <dbReference type="SAM" id="Phobius"/>
    </source>
</evidence>
<sequence length="78" mass="9427">MQKWSVIAVCVLSLMILLMLKPMRDQYLELVELEEEYERVQLTTQAYRMSVQQFNDDIPFEIRELEQMKQRLQVDSQS</sequence>
<keyword evidence="1" id="KW-0472">Membrane</keyword>
<evidence type="ECO:0000313" key="2">
    <source>
        <dbReference type="EMBL" id="KAJ8901332.1"/>
    </source>
</evidence>
<reference evidence="2 3" key="1">
    <citation type="journal article" date="2023" name="Nat. Commun.">
        <title>Origin of minicircular mitochondrial genomes in red algae.</title>
        <authorList>
            <person name="Lee Y."/>
            <person name="Cho C.H."/>
            <person name="Lee Y.M."/>
            <person name="Park S.I."/>
            <person name="Yang J.H."/>
            <person name="West J.A."/>
            <person name="Bhattacharya D."/>
            <person name="Yoon H.S."/>
        </authorList>
    </citation>
    <scope>NUCLEOTIDE SEQUENCE [LARGE SCALE GENOMIC DNA]</scope>
    <source>
        <strain evidence="2 3">CCMP1338</strain>
        <tissue evidence="2">Whole cell</tissue>
    </source>
</reference>
<evidence type="ECO:0000313" key="3">
    <source>
        <dbReference type="Proteomes" id="UP001157974"/>
    </source>
</evidence>
<organism evidence="2 3">
    <name type="scientific">Rhodosorus marinus</name>
    <dbReference type="NCBI Taxonomy" id="101924"/>
    <lineage>
        <taxon>Eukaryota</taxon>
        <taxon>Rhodophyta</taxon>
        <taxon>Stylonematophyceae</taxon>
        <taxon>Stylonematales</taxon>
        <taxon>Stylonemataceae</taxon>
        <taxon>Rhodosorus</taxon>
    </lineage>
</organism>
<dbReference type="Proteomes" id="UP001157974">
    <property type="component" value="Unassembled WGS sequence"/>
</dbReference>
<keyword evidence="1" id="KW-1133">Transmembrane helix</keyword>
<keyword evidence="1" id="KW-0812">Transmembrane</keyword>
<name>A0AAV8UJ79_9RHOD</name>
<dbReference type="EMBL" id="JAMWBK010000011">
    <property type="protein sequence ID" value="KAJ8901332.1"/>
    <property type="molecule type" value="Genomic_DNA"/>
</dbReference>
<keyword evidence="3" id="KW-1185">Reference proteome</keyword>
<dbReference type="AlphaFoldDB" id="A0AAV8UJ79"/>
<comment type="caution">
    <text evidence="2">The sequence shown here is derived from an EMBL/GenBank/DDBJ whole genome shotgun (WGS) entry which is preliminary data.</text>
</comment>